<feature type="transmembrane region" description="Helical" evidence="1">
    <location>
        <begin position="12"/>
        <end position="37"/>
    </location>
</feature>
<feature type="transmembrane region" description="Helical" evidence="1">
    <location>
        <begin position="79"/>
        <end position="99"/>
    </location>
</feature>
<name>A0ABU0MY68_9FIRM</name>
<organism evidence="2 3">
    <name type="scientific">Paraclostridium ghonii</name>
    <dbReference type="NCBI Taxonomy" id="29358"/>
    <lineage>
        <taxon>Bacteria</taxon>
        <taxon>Bacillati</taxon>
        <taxon>Bacillota</taxon>
        <taxon>Clostridia</taxon>
        <taxon>Peptostreptococcales</taxon>
        <taxon>Peptostreptococcaceae</taxon>
        <taxon>Paraclostridium</taxon>
    </lineage>
</organism>
<proteinExistence type="predicted"/>
<keyword evidence="1" id="KW-0812">Transmembrane</keyword>
<evidence type="ECO:0000313" key="3">
    <source>
        <dbReference type="Proteomes" id="UP001232584"/>
    </source>
</evidence>
<feature type="transmembrane region" description="Helical" evidence="1">
    <location>
        <begin position="111"/>
        <end position="129"/>
    </location>
</feature>
<protein>
    <submittedName>
        <fullName evidence="2">Cation transport ATPase</fullName>
    </submittedName>
</protein>
<dbReference type="Proteomes" id="UP001232584">
    <property type="component" value="Unassembled WGS sequence"/>
</dbReference>
<dbReference type="InterPro" id="IPR046716">
    <property type="entry name" value="DUF6608"/>
</dbReference>
<dbReference type="EMBL" id="JAUSWG010000003">
    <property type="protein sequence ID" value="MDQ0555858.1"/>
    <property type="molecule type" value="Genomic_DNA"/>
</dbReference>
<evidence type="ECO:0000313" key="2">
    <source>
        <dbReference type="EMBL" id="MDQ0555858.1"/>
    </source>
</evidence>
<reference evidence="2 3" key="1">
    <citation type="submission" date="2023-07" db="EMBL/GenBank/DDBJ databases">
        <title>Genomic Encyclopedia of Type Strains, Phase IV (KMG-IV): sequencing the most valuable type-strain genomes for metagenomic binning, comparative biology and taxonomic classification.</title>
        <authorList>
            <person name="Goeker M."/>
        </authorList>
    </citation>
    <scope>NUCLEOTIDE SEQUENCE [LARGE SCALE GENOMIC DNA]</scope>
    <source>
        <strain evidence="2 3">DSM 15049</strain>
    </source>
</reference>
<evidence type="ECO:0000256" key="1">
    <source>
        <dbReference type="SAM" id="Phobius"/>
    </source>
</evidence>
<keyword evidence="1" id="KW-0472">Membrane</keyword>
<accession>A0ABU0MY68</accession>
<comment type="caution">
    <text evidence="2">The sequence shown here is derived from an EMBL/GenBank/DDBJ whole genome shotgun (WGS) entry which is preliminary data.</text>
</comment>
<keyword evidence="1" id="KW-1133">Transmembrane helix</keyword>
<dbReference type="RefSeq" id="WP_307503911.1">
    <property type="nucleotide sequence ID" value="NZ_BAAACE010000001.1"/>
</dbReference>
<dbReference type="Pfam" id="PF20312">
    <property type="entry name" value="DUF6608"/>
    <property type="match status" value="1"/>
</dbReference>
<feature type="transmembrane region" description="Helical" evidence="1">
    <location>
        <begin position="49"/>
        <end position="67"/>
    </location>
</feature>
<gene>
    <name evidence="2" type="ORF">QOZ92_000971</name>
</gene>
<keyword evidence="3" id="KW-1185">Reference proteome</keyword>
<sequence>MLNIQSKNYSKINFSFINIYCLLFTVTTIISSIIQITLFNKVNDTNSHILNRAIVVAIGTSTLYMILYINFKNKILEMLIPYVISLSTVLIYVFFTGFFEELHPHAYRDITLNYSVVFIIAFFIVKFISRRRCKEL</sequence>